<feature type="domain" description="Cupin type-2" evidence="1">
    <location>
        <begin position="52"/>
        <end position="105"/>
    </location>
</feature>
<dbReference type="Proteomes" id="UP000092687">
    <property type="component" value="Chromosome"/>
</dbReference>
<dbReference type="SUPFAM" id="SSF51182">
    <property type="entry name" value="RmlC-like cupins"/>
    <property type="match status" value="1"/>
</dbReference>
<dbReference type="InterPro" id="IPR014500">
    <property type="entry name" value="UCP019307_cupin"/>
</dbReference>
<protein>
    <submittedName>
        <fullName evidence="2">Cupin</fullName>
    </submittedName>
</protein>
<dbReference type="InterPro" id="IPR011051">
    <property type="entry name" value="RmlC_Cupin_sf"/>
</dbReference>
<dbReference type="STRING" id="1215089.BBI08_08140"/>
<evidence type="ECO:0000259" key="1">
    <source>
        <dbReference type="Pfam" id="PF07883"/>
    </source>
</evidence>
<dbReference type="Pfam" id="PF07883">
    <property type="entry name" value="Cupin_2"/>
    <property type="match status" value="1"/>
</dbReference>
<organism evidence="2 3">
    <name type="scientific">Planococcus halocryophilus</name>
    <dbReference type="NCBI Taxonomy" id="1215089"/>
    <lineage>
        <taxon>Bacteria</taxon>
        <taxon>Bacillati</taxon>
        <taxon>Bacillota</taxon>
        <taxon>Bacilli</taxon>
        <taxon>Bacillales</taxon>
        <taxon>Caryophanaceae</taxon>
        <taxon>Planococcus</taxon>
    </lineage>
</organism>
<dbReference type="PANTHER" id="PTHR36448:SF2">
    <property type="entry name" value="CUPIN TYPE-1 DOMAIN-CONTAINING PROTEIN"/>
    <property type="match status" value="1"/>
</dbReference>
<proteinExistence type="predicted"/>
<accession>A0A1C7DRB5</accession>
<evidence type="ECO:0000313" key="3">
    <source>
        <dbReference type="Proteomes" id="UP000092687"/>
    </source>
</evidence>
<dbReference type="AlphaFoldDB" id="A0A1C7DRB5"/>
<dbReference type="InterPro" id="IPR047121">
    <property type="entry name" value="YjiB-like"/>
</dbReference>
<gene>
    <name evidence="2" type="ORF">BBI08_08140</name>
</gene>
<evidence type="ECO:0000313" key="2">
    <source>
        <dbReference type="EMBL" id="ANU13821.1"/>
    </source>
</evidence>
<dbReference type="OrthoDB" id="9791759at2"/>
<dbReference type="PANTHER" id="PTHR36448">
    <property type="entry name" value="BLR7373 PROTEIN"/>
    <property type="match status" value="1"/>
</dbReference>
<dbReference type="CDD" id="cd02219">
    <property type="entry name" value="cupin_YjlB-like"/>
    <property type="match status" value="1"/>
</dbReference>
<dbReference type="InterPro" id="IPR014710">
    <property type="entry name" value="RmlC-like_jellyroll"/>
</dbReference>
<dbReference type="PIRSF" id="PIRSF019307">
    <property type="entry name" value="UCP019307"/>
    <property type="match status" value="1"/>
</dbReference>
<keyword evidence="3" id="KW-1185">Reference proteome</keyword>
<name>A0A1C7DRB5_9BACL</name>
<reference evidence="3" key="2">
    <citation type="submission" date="2016-10" db="EMBL/GenBank/DDBJ databases">
        <authorList>
            <person name="See-Too W.S."/>
        </authorList>
    </citation>
    <scope>NUCLEOTIDE SEQUENCE [LARGE SCALE GENOMIC DNA]</scope>
    <source>
        <strain evidence="3">DSM 24743</strain>
    </source>
</reference>
<sequence length="164" mass="18139">MVNAHYFHFKDDGSIPNNSTLSVIYYPAVFKTNPEKIEQVFNGHGWRNSWTGGVFNYHHYHSNTHEVLGVYSGSAVLRIGGDHGESFRVSAGDVVLLPAGTGHKMLESSHDFKVIGAYPEGKSYNLKTGKTEERPFVLDDIKNTPIPKTDPVFGSSGPVTENWS</sequence>
<dbReference type="Gene3D" id="2.60.120.10">
    <property type="entry name" value="Jelly Rolls"/>
    <property type="match status" value="1"/>
</dbReference>
<dbReference type="InterPro" id="IPR013096">
    <property type="entry name" value="Cupin_2"/>
</dbReference>
<dbReference type="KEGG" id="phc:BBI08_08140"/>
<reference evidence="3" key="1">
    <citation type="submission" date="2016-07" db="EMBL/GenBank/DDBJ databases">
        <authorList>
            <person name="See-Too W.S."/>
        </authorList>
    </citation>
    <scope>NUCLEOTIDE SEQUENCE [LARGE SCALE GENOMIC DNA]</scope>
    <source>
        <strain evidence="3">DSM 24743</strain>
    </source>
</reference>
<dbReference type="EMBL" id="CP016537">
    <property type="protein sequence ID" value="ANU13821.1"/>
    <property type="molecule type" value="Genomic_DNA"/>
</dbReference>